<comment type="caution">
    <text evidence="3">The sequence shown here is derived from an EMBL/GenBank/DDBJ whole genome shotgun (WGS) entry which is preliminary data.</text>
</comment>
<organism evidence="3 4">
    <name type="scientific">Symbiodinium natans</name>
    <dbReference type="NCBI Taxonomy" id="878477"/>
    <lineage>
        <taxon>Eukaryota</taxon>
        <taxon>Sar</taxon>
        <taxon>Alveolata</taxon>
        <taxon>Dinophyceae</taxon>
        <taxon>Suessiales</taxon>
        <taxon>Symbiodiniaceae</taxon>
        <taxon>Symbiodinium</taxon>
    </lineage>
</organism>
<feature type="region of interest" description="Disordered" evidence="1">
    <location>
        <begin position="699"/>
        <end position="720"/>
    </location>
</feature>
<proteinExistence type="predicted"/>
<evidence type="ECO:0000256" key="2">
    <source>
        <dbReference type="SAM" id="SignalP"/>
    </source>
</evidence>
<evidence type="ECO:0000313" key="4">
    <source>
        <dbReference type="Proteomes" id="UP000604046"/>
    </source>
</evidence>
<keyword evidence="2" id="KW-0732">Signal</keyword>
<feature type="signal peptide" evidence="2">
    <location>
        <begin position="1"/>
        <end position="21"/>
    </location>
</feature>
<reference evidence="3" key="1">
    <citation type="submission" date="2021-02" db="EMBL/GenBank/DDBJ databases">
        <authorList>
            <person name="Dougan E. K."/>
            <person name="Rhodes N."/>
            <person name="Thang M."/>
            <person name="Chan C."/>
        </authorList>
    </citation>
    <scope>NUCLEOTIDE SEQUENCE</scope>
</reference>
<protein>
    <submittedName>
        <fullName evidence="3">Uncharacterized protein</fullName>
    </submittedName>
</protein>
<keyword evidence="4" id="KW-1185">Reference proteome</keyword>
<evidence type="ECO:0000313" key="3">
    <source>
        <dbReference type="EMBL" id="CAE7349775.1"/>
    </source>
</evidence>
<accession>A0A812PVZ2</accession>
<dbReference type="Proteomes" id="UP000604046">
    <property type="component" value="Unassembled WGS sequence"/>
</dbReference>
<gene>
    <name evidence="3" type="ORF">SNAT2548_LOCUS18390</name>
</gene>
<dbReference type="AlphaFoldDB" id="A0A812PVZ2"/>
<dbReference type="EMBL" id="CAJNDS010002144">
    <property type="protein sequence ID" value="CAE7349775.1"/>
    <property type="molecule type" value="Genomic_DNA"/>
</dbReference>
<feature type="chain" id="PRO_5032570616" evidence="2">
    <location>
        <begin position="22"/>
        <end position="1169"/>
    </location>
</feature>
<evidence type="ECO:0000256" key="1">
    <source>
        <dbReference type="SAM" id="MobiDB-lite"/>
    </source>
</evidence>
<name>A0A812PVZ2_9DINO</name>
<sequence>MKPSSWPSWAILWAMLPLAAAMKLAQESNTSMDGTHSIHASSGHLSNGSTMDVEAALVLRSSKASAYKANSSKDQDLDAVVSAKFISDVGNAIVSGGSAVVNAGTQGINAIADAGSVAVNTLKDAGMTIGTAVANGAQVVGRHVVRAAEVKLSSLAPAILDVANDLGRVAVTVGNSVADVGEMVAETTVHLAGTALEHAKAGVNQGVKMASKVGDAIANKMQELGEGVAKLGPLVVGLAKTAWDGIKDFLSCLADALSLCSILIGDACDCNAGSSITISNGLQMRCIFKTTGFGTGFGVTASSGAPFGVKAVNGRIILPGNEFSQGFRAKGTSLKSRTALRSLKSKAPRGSCETSLELALEGVVQFAPELTVTLATNGDTTFTIRGLVRASIDALVKAEGGCAFTAEKRFPEKPKKKIICGTGFCLVIALQMVAELEMKGTLTGTVETGASVDFDVSGIVSISPSGDADVSFSSPSISHQEGFAIGASAMASVRVGAGPVLTVWPMPGVPVTFNPMFHAEAKAQGTLTFRSGMLLLQDSQQAKATTDSDVTSVFTSNMTSDATSPVLSMCGAAALSIYADTEITAFALPPAFRASFSTEGIQDAIKEAVLAGAQALLNMMTGVAECIPGMSTVTSVITSAADAASEALSSLIPTINLDMNLPSLQLMAPIKFFCKEVYTTPGFSTAPCAAELGCKTAGRTPEPGNELPPPEQVTNHASPTSVASTCHDFPMGDRFIQIGKWRLAAIDDGHFSISHQGGRTAQIFRSDGTLHPGPRSDYGGWGRSIGASKGIKFGFQFIQIGNFRLGAVDDAHFSLSCPGTLGDWGTFDRHEGNPAGISFGDRFLQLGKFRLGDADGNHFLVSHINGQTMQIYRSDGTLHPGPRTDWTSRITSRGPAPWTCKDIAEMAYGVCDPDFGSWGDRFIQLGEWRLAAIDATHFSISHKAGKTAQIYRSDGTLHPGPRSDWGSWSRPIGFPYGITFGPGFVQIGNFRLAAMDNSHFTISHRENDGTTAQIYRSDATMHPGPRSDWDGWGLSAGPPIGISFGDRFLQIGQFRLGDADGGHLMLTHENGKTLQIFRSDGQLVPIQNYRAGWVNARYPQWHCGNIYEILGTCPGIVTGQVGWVGRGNGAGLPLAVFGPILPKRTRVELAHSLRSLTRSQQNWTNPFRL</sequence>
<dbReference type="OrthoDB" id="425754at2759"/>